<feature type="region of interest" description="Disordered" evidence="2">
    <location>
        <begin position="377"/>
        <end position="402"/>
    </location>
</feature>
<evidence type="ECO:0000256" key="1">
    <source>
        <dbReference type="SAM" id="Coils"/>
    </source>
</evidence>
<keyword evidence="4" id="KW-1185">Reference proteome</keyword>
<feature type="coiled-coil region" evidence="1">
    <location>
        <begin position="197"/>
        <end position="242"/>
    </location>
</feature>
<name>A0ABD1ZE68_9MARC</name>
<comment type="caution">
    <text evidence="3">The sequence shown here is derived from an EMBL/GenBank/DDBJ whole genome shotgun (WGS) entry which is preliminary data.</text>
</comment>
<dbReference type="Proteomes" id="UP001605036">
    <property type="component" value="Unassembled WGS sequence"/>
</dbReference>
<accession>A0ABD1ZE68</accession>
<dbReference type="EMBL" id="JBHFFA010000002">
    <property type="protein sequence ID" value="KAL2644657.1"/>
    <property type="molecule type" value="Genomic_DNA"/>
</dbReference>
<evidence type="ECO:0000256" key="2">
    <source>
        <dbReference type="SAM" id="MobiDB-lite"/>
    </source>
</evidence>
<feature type="compositionally biased region" description="Polar residues" evidence="2">
    <location>
        <begin position="384"/>
        <end position="393"/>
    </location>
</feature>
<evidence type="ECO:0000313" key="3">
    <source>
        <dbReference type="EMBL" id="KAL2644657.1"/>
    </source>
</evidence>
<dbReference type="AlphaFoldDB" id="A0ABD1ZE68"/>
<gene>
    <name evidence="3" type="ORF">R1flu_012244</name>
</gene>
<keyword evidence="1" id="KW-0175">Coiled coil</keyword>
<feature type="coiled-coil region" evidence="1">
    <location>
        <begin position="509"/>
        <end position="536"/>
    </location>
</feature>
<reference evidence="3 4" key="1">
    <citation type="submission" date="2024-09" db="EMBL/GenBank/DDBJ databases">
        <title>Chromosome-scale assembly of Riccia fluitans.</title>
        <authorList>
            <person name="Paukszto L."/>
            <person name="Sawicki J."/>
            <person name="Karawczyk K."/>
            <person name="Piernik-Szablinska J."/>
            <person name="Szczecinska M."/>
            <person name="Mazdziarz M."/>
        </authorList>
    </citation>
    <scope>NUCLEOTIDE SEQUENCE [LARGE SCALE GENOMIC DNA]</scope>
    <source>
        <strain evidence="3">Rf_01</strain>
        <tissue evidence="3">Aerial parts of the thallus</tissue>
    </source>
</reference>
<evidence type="ECO:0000313" key="4">
    <source>
        <dbReference type="Proteomes" id="UP001605036"/>
    </source>
</evidence>
<sequence>MEKAASMSDALTSVRPSVVTLAKFFLGQISQVPRLMIHAPATDRINKLQVLCMAVASWAGELKQEVAEDRWTRSELLKQANGAQAERDLARQRYELSVSSHPTLAKLMKAMDTWVQSAKTDAMHARENASKIMEEWRTSQNMWQASLDNVQGLVDKQIKDLKALRTKYHLLTTPEEPTARDLVECLVLQNGITEIQADQAEKKVHKRDEGLRKAQDELRQAKDELAKAQAEWETHVRALEHELYKVRSDVIQRDEEAAQWRRNDGMIAEFVRQVTDLREQLLAKDAKIKGLQWTLREQPEEVQRPTLQQQLEMARHEFQEVEQRFALIESSDLCSDATPTFSPVLIETLCKNLDAEFDLMKQLQLVQLATTGATTLATREKTPEATTPASSENHPAEFQTPEGQATAMEIDTSTSTLVERHQLDRLRADLVLSQQELEATRQEKERLEGWVWKLSAQLGQVQPQLEKSRQEKEAADKQLWEVATQLECAQRELKKVRTQADLKAAFADLDAVSLQLDEEHERNDKLQAQVQALVKEI</sequence>
<protein>
    <submittedName>
        <fullName evidence="3">Uncharacterized protein</fullName>
    </submittedName>
</protein>
<organism evidence="3 4">
    <name type="scientific">Riccia fluitans</name>
    <dbReference type="NCBI Taxonomy" id="41844"/>
    <lineage>
        <taxon>Eukaryota</taxon>
        <taxon>Viridiplantae</taxon>
        <taxon>Streptophyta</taxon>
        <taxon>Embryophyta</taxon>
        <taxon>Marchantiophyta</taxon>
        <taxon>Marchantiopsida</taxon>
        <taxon>Marchantiidae</taxon>
        <taxon>Marchantiales</taxon>
        <taxon>Ricciaceae</taxon>
        <taxon>Riccia</taxon>
    </lineage>
</organism>
<proteinExistence type="predicted"/>